<reference evidence="2" key="1">
    <citation type="submission" date="2015-07" db="EMBL/GenBank/DDBJ databases">
        <title>Nocardia seriolae U-1 whole genome shotgun sequence.</title>
        <authorList>
            <person name="Imajoh M."/>
            <person name="Fukumoto Y."/>
            <person name="Sukeda M."/>
            <person name="Yamane J."/>
            <person name="Yamasaki K."/>
            <person name="Shimizu M."/>
            <person name="Ohnishi K."/>
            <person name="Oshima S."/>
        </authorList>
    </citation>
    <scope>NUCLEOTIDE SEQUENCE [LARGE SCALE GENOMIC DNA]</scope>
    <source>
        <strain evidence="2">U-1</strain>
    </source>
</reference>
<proteinExistence type="predicted"/>
<evidence type="ECO:0000313" key="2">
    <source>
        <dbReference type="Proteomes" id="UP000037179"/>
    </source>
</evidence>
<evidence type="ECO:0000313" key="1">
    <source>
        <dbReference type="EMBL" id="GAP29730.1"/>
    </source>
</evidence>
<sequence>MSPTAYSVLVIGEVSGNELAYAISSAGEISPHDVDVYDDNGDQASRNWEAPAYCGYSRILGDAQLALFVEFSNTIKNHPSDEVFSRIVARSIGGQVVYPSASADPEEAWLVEPDGTRAQVRVVETEEQDGRVRYGILR</sequence>
<organism evidence="1 2">
    <name type="scientific">Nocardia seriolae</name>
    <dbReference type="NCBI Taxonomy" id="37332"/>
    <lineage>
        <taxon>Bacteria</taxon>
        <taxon>Bacillati</taxon>
        <taxon>Actinomycetota</taxon>
        <taxon>Actinomycetes</taxon>
        <taxon>Mycobacteriales</taxon>
        <taxon>Nocardiaceae</taxon>
        <taxon>Nocardia</taxon>
    </lineage>
</organism>
<name>A0ABC9YWC8_9NOCA</name>
<dbReference type="Proteomes" id="UP000037179">
    <property type="component" value="Unassembled WGS sequence"/>
</dbReference>
<dbReference type="EMBL" id="BBYQ01000063">
    <property type="protein sequence ID" value="GAP29730.1"/>
    <property type="molecule type" value="Genomic_DNA"/>
</dbReference>
<accession>A0ABC9YWC8</accession>
<comment type="caution">
    <text evidence="1">The sequence shown here is derived from an EMBL/GenBank/DDBJ whole genome shotgun (WGS) entry which is preliminary data.</text>
</comment>
<keyword evidence="2" id="KW-1185">Reference proteome</keyword>
<protein>
    <submittedName>
        <fullName evidence="1">Uncharacterized protein</fullName>
    </submittedName>
</protein>
<dbReference type="AlphaFoldDB" id="A0ABC9YWC8"/>
<gene>
    <name evidence="1" type="ORF">NSK11_contig00063-0001</name>
</gene>
<reference evidence="1 2" key="2">
    <citation type="journal article" date="2016" name="Genome Announc.">
        <title>Draft Genome Sequence of Erythromycin- and Oxytetracycline-Sensitive Nocardia seriolae Strain U-1 (NBRC 110359).</title>
        <authorList>
            <person name="Imajoh M."/>
            <person name="Sukeda M."/>
            <person name="Shimizu M."/>
            <person name="Yamane J."/>
            <person name="Ohnishi K."/>
            <person name="Oshima S."/>
        </authorList>
    </citation>
    <scope>NUCLEOTIDE SEQUENCE [LARGE SCALE GENOMIC DNA]</scope>
    <source>
        <strain evidence="1 2">U-1</strain>
    </source>
</reference>